<sequence>MGYGESACFSSVVFGQRSWHLRRPCKWMIYVPSVVIERLLRLVDRYPRLLRLRAGGERSAGVTLEGVMLQHWICTLHTRTQQMPRGPRFLLYEDSQYNSNHTI</sequence>
<reference evidence="1 2" key="2">
    <citation type="journal article" date="2014" name="J. Gen. Appl. Microbiol.">
        <title>The early diverging ascomycetous budding yeast Saitoella complicata has three histone deacetylases belonging to the Clr6, Hos2, and Rpd3 lineages.</title>
        <authorList>
            <person name="Nishida H."/>
            <person name="Matsumoto T."/>
            <person name="Kondo S."/>
            <person name="Hamamoto M."/>
            <person name="Yoshikawa H."/>
        </authorList>
    </citation>
    <scope>NUCLEOTIDE SEQUENCE [LARGE SCALE GENOMIC DNA]</scope>
    <source>
        <strain evidence="1 2">NRRL Y-17804</strain>
    </source>
</reference>
<dbReference type="AlphaFoldDB" id="A0A0E9NQS0"/>
<proteinExistence type="predicted"/>
<evidence type="ECO:0000313" key="2">
    <source>
        <dbReference type="Proteomes" id="UP000033140"/>
    </source>
</evidence>
<comment type="caution">
    <text evidence="1">The sequence shown here is derived from an EMBL/GenBank/DDBJ whole genome shotgun (WGS) entry which is preliminary data.</text>
</comment>
<gene>
    <name evidence="1" type="ORF">G7K_6309-t1</name>
</gene>
<evidence type="ECO:0000313" key="1">
    <source>
        <dbReference type="EMBL" id="GAO52227.1"/>
    </source>
</evidence>
<dbReference type="EMBL" id="BACD03000063">
    <property type="protein sequence ID" value="GAO52227.1"/>
    <property type="molecule type" value="Genomic_DNA"/>
</dbReference>
<name>A0A0E9NQS0_SAICN</name>
<accession>A0A0E9NQS0</accession>
<keyword evidence="2" id="KW-1185">Reference proteome</keyword>
<reference evidence="1 2" key="1">
    <citation type="journal article" date="2011" name="J. Gen. Appl. Microbiol.">
        <title>Draft genome sequencing of the enigmatic yeast Saitoella complicata.</title>
        <authorList>
            <person name="Nishida H."/>
            <person name="Hamamoto M."/>
            <person name="Sugiyama J."/>
        </authorList>
    </citation>
    <scope>NUCLEOTIDE SEQUENCE [LARGE SCALE GENOMIC DNA]</scope>
    <source>
        <strain evidence="1 2">NRRL Y-17804</strain>
    </source>
</reference>
<reference evidence="1 2" key="3">
    <citation type="journal article" date="2015" name="Genome Announc.">
        <title>Draft Genome Sequence of the Archiascomycetous Yeast Saitoella complicata.</title>
        <authorList>
            <person name="Yamauchi K."/>
            <person name="Kondo S."/>
            <person name="Hamamoto M."/>
            <person name="Takahashi Y."/>
            <person name="Ogura Y."/>
            <person name="Hayashi T."/>
            <person name="Nishida H."/>
        </authorList>
    </citation>
    <scope>NUCLEOTIDE SEQUENCE [LARGE SCALE GENOMIC DNA]</scope>
    <source>
        <strain evidence="1 2">NRRL Y-17804</strain>
    </source>
</reference>
<protein>
    <submittedName>
        <fullName evidence="1">Uncharacterized protein</fullName>
    </submittedName>
</protein>
<dbReference type="Proteomes" id="UP000033140">
    <property type="component" value="Unassembled WGS sequence"/>
</dbReference>
<organism evidence="1 2">
    <name type="scientific">Saitoella complicata (strain BCRC 22490 / CBS 7301 / JCM 7358 / NBRC 10748 / NRRL Y-17804)</name>
    <dbReference type="NCBI Taxonomy" id="698492"/>
    <lineage>
        <taxon>Eukaryota</taxon>
        <taxon>Fungi</taxon>
        <taxon>Dikarya</taxon>
        <taxon>Ascomycota</taxon>
        <taxon>Taphrinomycotina</taxon>
        <taxon>Taphrinomycotina incertae sedis</taxon>
        <taxon>Saitoella</taxon>
    </lineage>
</organism>